<organism evidence="10 11">
    <name type="scientific">Aspergillus bombycis</name>
    <dbReference type="NCBI Taxonomy" id="109264"/>
    <lineage>
        <taxon>Eukaryota</taxon>
        <taxon>Fungi</taxon>
        <taxon>Dikarya</taxon>
        <taxon>Ascomycota</taxon>
        <taxon>Pezizomycotina</taxon>
        <taxon>Eurotiomycetes</taxon>
        <taxon>Eurotiomycetidae</taxon>
        <taxon>Eurotiales</taxon>
        <taxon>Aspergillaceae</taxon>
        <taxon>Aspergillus</taxon>
    </lineage>
</organism>
<accession>A0A1F8ACF0</accession>
<evidence type="ECO:0000313" key="10">
    <source>
        <dbReference type="EMBL" id="OGM49404.1"/>
    </source>
</evidence>
<dbReference type="GO" id="GO:0008270">
    <property type="term" value="F:zinc ion binding"/>
    <property type="evidence" value="ECO:0007669"/>
    <property type="project" value="InterPro"/>
</dbReference>
<proteinExistence type="inferred from homology"/>
<dbReference type="SUPFAM" id="SSF50129">
    <property type="entry name" value="GroES-like"/>
    <property type="match status" value="1"/>
</dbReference>
<evidence type="ECO:0000259" key="9">
    <source>
        <dbReference type="Pfam" id="PF08240"/>
    </source>
</evidence>
<dbReference type="GO" id="GO:0016491">
    <property type="term" value="F:oxidoreductase activity"/>
    <property type="evidence" value="ECO:0007669"/>
    <property type="project" value="UniProtKB-KW"/>
</dbReference>
<dbReference type="OrthoDB" id="256333at2759"/>
<dbReference type="InterPro" id="IPR002328">
    <property type="entry name" value="ADH_Zn_CS"/>
</dbReference>
<evidence type="ECO:0000256" key="5">
    <source>
        <dbReference type="ARBA" id="ARBA00023002"/>
    </source>
</evidence>
<dbReference type="RefSeq" id="XP_022393121.1">
    <property type="nucleotide sequence ID" value="XM_022530648.1"/>
</dbReference>
<name>A0A1F8ACF0_9EURO</name>
<dbReference type="Pfam" id="PF00107">
    <property type="entry name" value="ADH_zinc_N"/>
    <property type="match status" value="1"/>
</dbReference>
<feature type="domain" description="Alcohol dehydrogenase-like N-terminal" evidence="9">
    <location>
        <begin position="30"/>
        <end position="141"/>
    </location>
</feature>
<comment type="cofactor">
    <cofactor evidence="1 7">
        <name>Zn(2+)</name>
        <dbReference type="ChEBI" id="CHEBI:29105"/>
    </cofactor>
</comment>
<dbReference type="InterPro" id="IPR036291">
    <property type="entry name" value="NAD(P)-bd_dom_sf"/>
</dbReference>
<comment type="caution">
    <text evidence="10">The sequence shown here is derived from an EMBL/GenBank/DDBJ whole genome shotgun (WGS) entry which is preliminary data.</text>
</comment>
<dbReference type="PANTHER" id="PTHR42813:SF3">
    <property type="entry name" value="GLUTATHIONE-INDEPENDENT FORMALDEHYDE DEHYDROGENASE"/>
    <property type="match status" value="1"/>
</dbReference>
<evidence type="ECO:0000256" key="6">
    <source>
        <dbReference type="ARBA" id="ARBA00023027"/>
    </source>
</evidence>
<evidence type="ECO:0000313" key="11">
    <source>
        <dbReference type="Proteomes" id="UP000179179"/>
    </source>
</evidence>
<dbReference type="SUPFAM" id="SSF51735">
    <property type="entry name" value="NAD(P)-binding Rossmann-fold domains"/>
    <property type="match status" value="1"/>
</dbReference>
<evidence type="ECO:0000256" key="1">
    <source>
        <dbReference type="ARBA" id="ARBA00001947"/>
    </source>
</evidence>
<protein>
    <submittedName>
        <fullName evidence="10">Glutathione-independent formaldehyde dehydrogenase</fullName>
    </submittedName>
</protein>
<keyword evidence="11" id="KW-1185">Reference proteome</keyword>
<feature type="domain" description="Alcohol dehydrogenase-like C-terminal" evidence="8">
    <location>
        <begin position="209"/>
        <end position="278"/>
    </location>
</feature>
<evidence type="ECO:0000256" key="3">
    <source>
        <dbReference type="ARBA" id="ARBA00022723"/>
    </source>
</evidence>
<evidence type="ECO:0000256" key="4">
    <source>
        <dbReference type="ARBA" id="ARBA00022833"/>
    </source>
</evidence>
<keyword evidence="6" id="KW-0520">NAD</keyword>
<gene>
    <name evidence="10" type="ORF">ABOM_003518</name>
</gene>
<evidence type="ECO:0000259" key="8">
    <source>
        <dbReference type="Pfam" id="PF00107"/>
    </source>
</evidence>
<dbReference type="CDD" id="cd08282">
    <property type="entry name" value="PFDH_like"/>
    <property type="match status" value="1"/>
</dbReference>
<dbReference type="InterPro" id="IPR013149">
    <property type="entry name" value="ADH-like_C"/>
</dbReference>
<evidence type="ECO:0000256" key="7">
    <source>
        <dbReference type="RuleBase" id="RU361277"/>
    </source>
</evidence>
<reference evidence="10 11" key="1">
    <citation type="journal article" date="2016" name="Genome Biol. Evol.">
        <title>Draft genome sequence of an aflatoxigenic Aspergillus species, A. bombycis.</title>
        <authorList>
            <person name="Moore G.G."/>
            <person name="Mack B.M."/>
            <person name="Beltz S.B."/>
            <person name="Gilbert M.K."/>
        </authorList>
    </citation>
    <scope>NUCLEOTIDE SEQUENCE [LARGE SCALE GENOMIC DNA]</scope>
    <source>
        <strain evidence="11">NRRL 26010</strain>
    </source>
</reference>
<dbReference type="STRING" id="109264.A0A1F8ACF0"/>
<dbReference type="AlphaFoldDB" id="A0A1F8ACF0"/>
<dbReference type="Gene3D" id="3.40.50.720">
    <property type="entry name" value="NAD(P)-binding Rossmann-like Domain"/>
    <property type="match status" value="1"/>
</dbReference>
<dbReference type="GeneID" id="34446908"/>
<dbReference type="Proteomes" id="UP000179179">
    <property type="component" value="Unassembled WGS sequence"/>
</dbReference>
<dbReference type="InterPro" id="IPR011032">
    <property type="entry name" value="GroES-like_sf"/>
</dbReference>
<keyword evidence="4 7" id="KW-0862">Zinc</keyword>
<comment type="similarity">
    <text evidence="2 7">Belongs to the zinc-containing alcohol dehydrogenase family.</text>
</comment>
<dbReference type="Gene3D" id="3.90.180.10">
    <property type="entry name" value="Medium-chain alcohol dehydrogenases, catalytic domain"/>
    <property type="match status" value="1"/>
</dbReference>
<dbReference type="PROSITE" id="PS00059">
    <property type="entry name" value="ADH_ZINC"/>
    <property type="match status" value="1"/>
</dbReference>
<dbReference type="Pfam" id="PF08240">
    <property type="entry name" value="ADH_N"/>
    <property type="match status" value="1"/>
</dbReference>
<dbReference type="EMBL" id="LYCR01000009">
    <property type="protein sequence ID" value="OGM49404.1"/>
    <property type="molecule type" value="Genomic_DNA"/>
</dbReference>
<evidence type="ECO:0000256" key="2">
    <source>
        <dbReference type="ARBA" id="ARBA00008072"/>
    </source>
</evidence>
<dbReference type="InterPro" id="IPR013154">
    <property type="entry name" value="ADH-like_N"/>
</dbReference>
<keyword evidence="5" id="KW-0560">Oxidoreductase</keyword>
<sequence length="415" mass="44170">MAPTTMKAVNYVGPHKVQVQEVDMPKLEHPDDIIVKVTTAAICGSDLHMYEGRTAAEPGITFGHENMGIVEELGEGVTLLKKGDRVVMPFNVADGRCRNCDEGKTAFCTGVNPGFAGGAYGYVAMGPYRGGQAQYIRVPYADFNALLLPPGTEHEADFVLLADIFPTGKTPTVASTQSLCINDGRSGWHGVEISGFKSGESIAVFGAGPVGLMAAYSAQLRGASRVFVVDRVPERLAVAEKIGCTPIDFTKGDAVDQIIRLNGGEVDRSVDAVGYQAVDTSGSKEKPNIVLENMIRVTRACGGMGIPGLYVPSDPGASDEVAAKGAISLSFGKLFEKESGLSLATGQCNVKAYNRYLRDLIIAGKAKPSFVVSHEIRLDHAEVAYEKFDKREDGYTKVLIHPNGGFESTTVGQVS</sequence>
<dbReference type="PANTHER" id="PTHR42813">
    <property type="entry name" value="ZINC-TYPE ALCOHOL DEHYDROGENASE-LIKE"/>
    <property type="match status" value="1"/>
</dbReference>
<keyword evidence="3 7" id="KW-0479">Metal-binding</keyword>